<feature type="domain" description="Zinc finger DksA/TraR C4-type" evidence="5">
    <location>
        <begin position="80"/>
        <end position="111"/>
    </location>
</feature>
<protein>
    <submittedName>
        <fullName evidence="6">TraR/DksA family transcriptional regulator</fullName>
    </submittedName>
</protein>
<evidence type="ECO:0000313" key="6">
    <source>
        <dbReference type="EMBL" id="RKE02045.1"/>
    </source>
</evidence>
<keyword evidence="1" id="KW-0479">Metal-binding</keyword>
<dbReference type="EMBL" id="RAPQ01000009">
    <property type="protein sequence ID" value="RKE02045.1"/>
    <property type="molecule type" value="Genomic_DNA"/>
</dbReference>
<evidence type="ECO:0000256" key="4">
    <source>
        <dbReference type="PROSITE-ProRule" id="PRU00510"/>
    </source>
</evidence>
<dbReference type="PROSITE" id="PS51128">
    <property type="entry name" value="ZF_DKSA_2"/>
    <property type="match status" value="1"/>
</dbReference>
<comment type="caution">
    <text evidence="6">The sequence shown here is derived from an EMBL/GenBank/DDBJ whole genome shotgun (WGS) entry which is preliminary data.</text>
</comment>
<dbReference type="Pfam" id="PF01258">
    <property type="entry name" value="zf-dskA_traR"/>
    <property type="match status" value="1"/>
</dbReference>
<organism evidence="6 7">
    <name type="scientific">Marinifilum flexuosum</name>
    <dbReference type="NCBI Taxonomy" id="1117708"/>
    <lineage>
        <taxon>Bacteria</taxon>
        <taxon>Pseudomonadati</taxon>
        <taxon>Bacteroidota</taxon>
        <taxon>Bacteroidia</taxon>
        <taxon>Marinilabiliales</taxon>
        <taxon>Marinifilaceae</taxon>
    </lineage>
</organism>
<evidence type="ECO:0000259" key="5">
    <source>
        <dbReference type="Pfam" id="PF01258"/>
    </source>
</evidence>
<evidence type="ECO:0000313" key="7">
    <source>
        <dbReference type="Proteomes" id="UP000284531"/>
    </source>
</evidence>
<feature type="zinc finger region" description="dksA C4-type" evidence="4">
    <location>
        <begin position="84"/>
        <end position="108"/>
    </location>
</feature>
<reference evidence="6 7" key="1">
    <citation type="submission" date="2018-09" db="EMBL/GenBank/DDBJ databases">
        <title>Genomic Encyclopedia of Archaeal and Bacterial Type Strains, Phase II (KMG-II): from individual species to whole genera.</title>
        <authorList>
            <person name="Goeker M."/>
        </authorList>
    </citation>
    <scope>NUCLEOTIDE SEQUENCE [LARGE SCALE GENOMIC DNA]</scope>
    <source>
        <strain evidence="6 7">DSM 21950</strain>
    </source>
</reference>
<dbReference type="Gene3D" id="1.20.120.910">
    <property type="entry name" value="DksA, coiled-coil domain"/>
    <property type="match status" value="1"/>
</dbReference>
<dbReference type="AlphaFoldDB" id="A0A419X2U1"/>
<name>A0A419X2U1_9BACT</name>
<dbReference type="GO" id="GO:0008270">
    <property type="term" value="F:zinc ion binding"/>
    <property type="evidence" value="ECO:0007669"/>
    <property type="project" value="UniProtKB-KW"/>
</dbReference>
<dbReference type="PANTHER" id="PTHR33823">
    <property type="entry name" value="RNA POLYMERASE-BINDING TRANSCRIPTION FACTOR DKSA-RELATED"/>
    <property type="match status" value="1"/>
</dbReference>
<accession>A0A419X2U1</accession>
<keyword evidence="3" id="KW-0862">Zinc</keyword>
<evidence type="ECO:0000256" key="1">
    <source>
        <dbReference type="ARBA" id="ARBA00022723"/>
    </source>
</evidence>
<keyword evidence="2" id="KW-0863">Zinc-finger</keyword>
<proteinExistence type="predicted"/>
<dbReference type="Proteomes" id="UP000284531">
    <property type="component" value="Unassembled WGS sequence"/>
</dbReference>
<keyword evidence="7" id="KW-1185">Reference proteome</keyword>
<dbReference type="PANTHER" id="PTHR33823:SF4">
    <property type="entry name" value="GENERAL STRESS PROTEIN 16O"/>
    <property type="match status" value="1"/>
</dbReference>
<sequence length="111" mass="12534">MIQENRDHIENQIKEKIEKLEVEIVTLKDLTQPISPDSAIGRVSRMDAINNKSVNEAALRKKKSQLIALKETVKNLDDPNFGKCMKCGAEIPIGRIMIMPESKKCVRCASR</sequence>
<evidence type="ECO:0000256" key="2">
    <source>
        <dbReference type="ARBA" id="ARBA00022771"/>
    </source>
</evidence>
<gene>
    <name evidence="6" type="ORF">BXY64_2126</name>
</gene>
<dbReference type="RefSeq" id="WP_120239908.1">
    <property type="nucleotide sequence ID" value="NZ_CANNEC010000020.1"/>
</dbReference>
<evidence type="ECO:0000256" key="3">
    <source>
        <dbReference type="ARBA" id="ARBA00022833"/>
    </source>
</evidence>
<dbReference type="InterPro" id="IPR000962">
    <property type="entry name" value="Znf_DskA_TraR"/>
</dbReference>
<dbReference type="OrthoDB" id="1121111at2"/>